<protein>
    <recommendedName>
        <fullName evidence="3">DUF4185 domain-containing protein</fullName>
    </recommendedName>
</protein>
<reference evidence="1 2" key="1">
    <citation type="submission" date="2023-07" db="EMBL/GenBank/DDBJ databases">
        <title>Description of novel actinomycetes strains, isolated from tidal flat sediment.</title>
        <authorList>
            <person name="Lu C."/>
        </authorList>
    </citation>
    <scope>NUCLEOTIDE SEQUENCE [LARGE SCALE GENOMIC DNA]</scope>
    <source>
        <strain evidence="1 2">SYSU T00b441</strain>
    </source>
</reference>
<proteinExistence type="predicted"/>
<dbReference type="EMBL" id="JAUQYP010000001">
    <property type="protein sequence ID" value="MDO8105953.1"/>
    <property type="molecule type" value="Genomic_DNA"/>
</dbReference>
<evidence type="ECO:0000313" key="2">
    <source>
        <dbReference type="Proteomes" id="UP001232536"/>
    </source>
</evidence>
<dbReference type="Proteomes" id="UP001232536">
    <property type="component" value="Unassembled WGS sequence"/>
</dbReference>
<comment type="caution">
    <text evidence="1">The sequence shown here is derived from an EMBL/GenBank/DDBJ whole genome shotgun (WGS) entry which is preliminary data.</text>
</comment>
<evidence type="ECO:0000313" key="1">
    <source>
        <dbReference type="EMBL" id="MDO8105953.1"/>
    </source>
</evidence>
<evidence type="ECO:0008006" key="3">
    <source>
        <dbReference type="Google" id="ProtNLM"/>
    </source>
</evidence>
<keyword evidence="2" id="KW-1185">Reference proteome</keyword>
<sequence length="344" mass="36956">MDALADWARAAGPSDELSRVEVVTKEQIVAILNDTGNGEVLAIFGPGTRMTHQVPAGRIIQSAYLIDGKVVFGLGEDGTEDFWVDRWDPTSDTVDVLYESTGEDSAWSETAVDGSTMYLTAPGPNQAYCVRRMDLSVAEPRLDPDPVACVDADSDLGWLQLYEHTLSFQTLASDADCATVHRISLPDGRDEVVDIDGCVSRDIVGRDWVVWTEPPVEDPEMGGSTNFFDVPLRVRVGGTTYDLGSAVAGSTVICDGWLYWDREDFDPPISPEEIRRWRPGGPTQVVYVSPEAADGYATSIPLCGPGVLGVQRMGGWANAGQEFLTTPTLGWTAGLHPAAGASGG</sequence>
<organism evidence="1 2">
    <name type="scientific">Actinotalea lenta</name>
    <dbReference type="NCBI Taxonomy" id="3064654"/>
    <lineage>
        <taxon>Bacteria</taxon>
        <taxon>Bacillati</taxon>
        <taxon>Actinomycetota</taxon>
        <taxon>Actinomycetes</taxon>
        <taxon>Micrococcales</taxon>
        <taxon>Cellulomonadaceae</taxon>
        <taxon>Actinotalea</taxon>
    </lineage>
</organism>
<gene>
    <name evidence="1" type="ORF">Q6348_01935</name>
</gene>
<accession>A0ABT9D792</accession>
<name>A0ABT9D792_9CELL</name>
<dbReference type="RefSeq" id="WP_304599646.1">
    <property type="nucleotide sequence ID" value="NZ_JAUQYP010000001.1"/>
</dbReference>